<organism evidence="1 2">
    <name type="scientific">Novosphingobium capsulatum</name>
    <dbReference type="NCBI Taxonomy" id="13688"/>
    <lineage>
        <taxon>Bacteria</taxon>
        <taxon>Pseudomonadati</taxon>
        <taxon>Pseudomonadota</taxon>
        <taxon>Alphaproteobacteria</taxon>
        <taxon>Sphingomonadales</taxon>
        <taxon>Sphingomonadaceae</taxon>
        <taxon>Novosphingobium</taxon>
    </lineage>
</organism>
<comment type="caution">
    <text evidence="1">The sequence shown here is derived from an EMBL/GenBank/DDBJ whole genome shotgun (WGS) entry which is preliminary data.</text>
</comment>
<accession>A0ABU1MFQ1</accession>
<evidence type="ECO:0000313" key="1">
    <source>
        <dbReference type="EMBL" id="MDR6509163.1"/>
    </source>
</evidence>
<dbReference type="EMBL" id="JAVDRD010000001">
    <property type="protein sequence ID" value="MDR6509163.1"/>
    <property type="molecule type" value="Genomic_DNA"/>
</dbReference>
<name>A0ABU1MFQ1_9SPHN</name>
<protein>
    <submittedName>
        <fullName evidence="1">Uncharacterized protein</fullName>
    </submittedName>
</protein>
<gene>
    <name evidence="1" type="ORF">J2792_000003</name>
</gene>
<keyword evidence="2" id="KW-1185">Reference proteome</keyword>
<sequence>MARLLGLLAEDVFPLFMILAAVENMPMLCDFSDAFPRFVGQFLDHEWGLRRRLREETVTDMWVASLVAMRGLGIHVDLAHEMETGADLEIWFVSSTRDRGVGFVIQAKRSHCGKVQMRPACNLDWGRHRFEELDHAAGEKRPKGSQARDLTHAAERLGRGVYPLYAFYTPGHIHDKSGWIEGIMLAHGHDVRRQIVLGRRDAWRRRSYPAGMTKPRRGNAEFKALEHLSKLMFPLSRMFCFRSWAPIQRVADPDELVQSLMFILQGDDVGVATVPEPEEVARALSDAIVRACDRDEVDGVADQPLPMVTRQIPYDILQLASGDGARGDAIRSDLPISRRRIACVATGLKPDGDHRDPPFSGRRL</sequence>
<proteinExistence type="predicted"/>
<dbReference type="InterPro" id="IPR046723">
    <property type="entry name" value="DUF6615"/>
</dbReference>
<dbReference type="Proteomes" id="UP001184150">
    <property type="component" value="Unassembled WGS sequence"/>
</dbReference>
<dbReference type="RefSeq" id="WP_309804041.1">
    <property type="nucleotide sequence ID" value="NZ_JAVDRD010000001.1"/>
</dbReference>
<evidence type="ECO:0000313" key="2">
    <source>
        <dbReference type="Proteomes" id="UP001184150"/>
    </source>
</evidence>
<reference evidence="1 2" key="1">
    <citation type="submission" date="2023-07" db="EMBL/GenBank/DDBJ databases">
        <title>Sorghum-associated microbial communities from plants grown in Nebraska, USA.</title>
        <authorList>
            <person name="Schachtman D."/>
        </authorList>
    </citation>
    <scope>NUCLEOTIDE SEQUENCE [LARGE SCALE GENOMIC DNA]</scope>
    <source>
        <strain evidence="1 2">DS1027</strain>
    </source>
</reference>
<dbReference type="Pfam" id="PF20320">
    <property type="entry name" value="DUF6615"/>
    <property type="match status" value="1"/>
</dbReference>